<comment type="subcellular location">
    <subcellularLocation>
        <location evidence="7">Mitochondrion</location>
    </subcellularLocation>
</comment>
<evidence type="ECO:0000256" key="2">
    <source>
        <dbReference type="ARBA" id="ARBA00022598"/>
    </source>
</evidence>
<dbReference type="Gene3D" id="1.10.10.410">
    <property type="match status" value="1"/>
</dbReference>
<dbReference type="NCBIfam" id="TIGR00133">
    <property type="entry name" value="gatB"/>
    <property type="match status" value="1"/>
</dbReference>
<evidence type="ECO:0000256" key="4">
    <source>
        <dbReference type="ARBA" id="ARBA00022840"/>
    </source>
</evidence>
<dbReference type="GO" id="GO:0030956">
    <property type="term" value="C:glutamyl-tRNA(Gln) amidotransferase complex"/>
    <property type="evidence" value="ECO:0007669"/>
    <property type="project" value="UniProtKB-UniRule"/>
</dbReference>
<dbReference type="InterPro" id="IPR017958">
    <property type="entry name" value="Gln-tRNA_amidoTrfase_suB_CS"/>
</dbReference>
<dbReference type="NCBIfam" id="NF004012">
    <property type="entry name" value="PRK05477.1-2"/>
    <property type="match status" value="1"/>
</dbReference>
<feature type="domain" description="Asn/Gln amidotransferase" evidence="8">
    <location>
        <begin position="361"/>
        <end position="508"/>
    </location>
</feature>
<keyword evidence="4 7" id="KW-0067">ATP-binding</keyword>
<dbReference type="HAMAP" id="MF_00121">
    <property type="entry name" value="GatB"/>
    <property type="match status" value="1"/>
</dbReference>
<evidence type="ECO:0000259" key="8">
    <source>
        <dbReference type="SMART" id="SM00845"/>
    </source>
</evidence>
<accession>A0A9W8ILF5</accession>
<gene>
    <name evidence="9" type="ORF">GGH94_001092</name>
</gene>
<dbReference type="PROSITE" id="PS01234">
    <property type="entry name" value="GATB"/>
    <property type="match status" value="1"/>
</dbReference>
<dbReference type="EC" id="6.3.5.-" evidence="7"/>
<evidence type="ECO:0000313" key="9">
    <source>
        <dbReference type="EMBL" id="KAJ2867113.1"/>
    </source>
</evidence>
<dbReference type="GO" id="GO:0005739">
    <property type="term" value="C:mitochondrion"/>
    <property type="evidence" value="ECO:0007669"/>
    <property type="project" value="UniProtKB-SubCell"/>
</dbReference>
<comment type="similarity">
    <text evidence="1 7">Belongs to the GatB/GatE family. GatB subfamily.</text>
</comment>
<protein>
    <recommendedName>
        <fullName evidence="7">Glutamyl-tRNA(Gln) amidotransferase subunit B, mitochondrial</fullName>
        <shortName evidence="7">Glu-AdT subunit B</shortName>
        <ecNumber evidence="7">6.3.5.-</ecNumber>
    </recommendedName>
</protein>
<dbReference type="InterPro" id="IPR014746">
    <property type="entry name" value="Gln_synth/guanido_kin_cat_dom"/>
</dbReference>
<comment type="catalytic activity">
    <reaction evidence="6 7">
        <text>L-glutamyl-tRNA(Gln) + L-glutamine + ATP + H2O = L-glutaminyl-tRNA(Gln) + L-glutamate + ADP + phosphate + H(+)</text>
        <dbReference type="Rhea" id="RHEA:17521"/>
        <dbReference type="Rhea" id="RHEA-COMP:9681"/>
        <dbReference type="Rhea" id="RHEA-COMP:9684"/>
        <dbReference type="ChEBI" id="CHEBI:15377"/>
        <dbReference type="ChEBI" id="CHEBI:15378"/>
        <dbReference type="ChEBI" id="CHEBI:29985"/>
        <dbReference type="ChEBI" id="CHEBI:30616"/>
        <dbReference type="ChEBI" id="CHEBI:43474"/>
        <dbReference type="ChEBI" id="CHEBI:58359"/>
        <dbReference type="ChEBI" id="CHEBI:78520"/>
        <dbReference type="ChEBI" id="CHEBI:78521"/>
        <dbReference type="ChEBI" id="CHEBI:456216"/>
    </reaction>
</comment>
<dbReference type="SUPFAM" id="SSF89095">
    <property type="entry name" value="GatB/YqeY motif"/>
    <property type="match status" value="1"/>
</dbReference>
<dbReference type="InterPro" id="IPR017959">
    <property type="entry name" value="Asn/Gln-tRNA_amidoTrfase_suB/E"/>
</dbReference>
<dbReference type="GO" id="GO:0050567">
    <property type="term" value="F:glutaminyl-tRNA synthase (glutamine-hydrolyzing) activity"/>
    <property type="evidence" value="ECO:0007669"/>
    <property type="project" value="UniProtKB-UniRule"/>
</dbReference>
<dbReference type="AlphaFoldDB" id="A0A9W8ILF5"/>
<keyword evidence="10" id="KW-1185">Reference proteome</keyword>
<comment type="caution">
    <text evidence="9">The sequence shown here is derived from an EMBL/GenBank/DDBJ whole genome shotgun (WGS) entry which is preliminary data.</text>
</comment>
<dbReference type="GO" id="GO:0005524">
    <property type="term" value="F:ATP binding"/>
    <property type="evidence" value="ECO:0007669"/>
    <property type="project" value="UniProtKB-KW"/>
</dbReference>
<evidence type="ECO:0000256" key="1">
    <source>
        <dbReference type="ARBA" id="ARBA00005306"/>
    </source>
</evidence>
<evidence type="ECO:0000256" key="3">
    <source>
        <dbReference type="ARBA" id="ARBA00022741"/>
    </source>
</evidence>
<dbReference type="GO" id="GO:0070681">
    <property type="term" value="P:glutaminyl-tRNAGln biosynthesis via transamidation"/>
    <property type="evidence" value="ECO:0007669"/>
    <property type="project" value="UniProtKB-UniRule"/>
</dbReference>
<dbReference type="PANTHER" id="PTHR11659:SF0">
    <property type="entry name" value="GLUTAMYL-TRNA(GLN) AMIDOTRANSFERASE SUBUNIT B, MITOCHONDRIAL"/>
    <property type="match status" value="1"/>
</dbReference>
<evidence type="ECO:0000256" key="5">
    <source>
        <dbReference type="ARBA" id="ARBA00022917"/>
    </source>
</evidence>
<name>A0A9W8ILF5_9FUNG</name>
<dbReference type="InterPro" id="IPR023168">
    <property type="entry name" value="GatB_Yqey_C_2"/>
</dbReference>
<dbReference type="SUPFAM" id="SSF55931">
    <property type="entry name" value="Glutamine synthetase/guanido kinase"/>
    <property type="match status" value="1"/>
</dbReference>
<keyword evidence="7" id="KW-0496">Mitochondrion</keyword>
<dbReference type="Proteomes" id="UP001140074">
    <property type="component" value="Unassembled WGS sequence"/>
</dbReference>
<keyword evidence="2 7" id="KW-0436">Ligase</keyword>
<evidence type="ECO:0000313" key="10">
    <source>
        <dbReference type="Proteomes" id="UP001140074"/>
    </source>
</evidence>
<evidence type="ECO:0000256" key="6">
    <source>
        <dbReference type="ARBA" id="ARBA00047913"/>
    </source>
</evidence>
<dbReference type="NCBIfam" id="NF004014">
    <property type="entry name" value="PRK05477.1-4"/>
    <property type="match status" value="1"/>
</dbReference>
<dbReference type="InterPro" id="IPR006075">
    <property type="entry name" value="Asn/Gln-tRNA_Trfase_suB/E_cat"/>
</dbReference>
<dbReference type="InterPro" id="IPR004413">
    <property type="entry name" value="GatB"/>
</dbReference>
<proteinExistence type="inferred from homology"/>
<dbReference type="SMART" id="SM00845">
    <property type="entry name" value="GatB_Yqey"/>
    <property type="match status" value="1"/>
</dbReference>
<dbReference type="GO" id="GO:0032543">
    <property type="term" value="P:mitochondrial translation"/>
    <property type="evidence" value="ECO:0007669"/>
    <property type="project" value="UniProtKB-UniRule"/>
</dbReference>
<keyword evidence="3 7" id="KW-0547">Nucleotide-binding</keyword>
<dbReference type="InterPro" id="IPR018027">
    <property type="entry name" value="Asn/Gln_amidotransferase"/>
</dbReference>
<keyword evidence="5 7" id="KW-0648">Protein biosynthesis</keyword>
<dbReference type="InterPro" id="IPR003789">
    <property type="entry name" value="Asn/Gln_tRNA_amidoTrase-B-like"/>
</dbReference>
<comment type="subunit">
    <text evidence="7">Subunit of the heterotrimeric GatCAB amidotransferase (AdT) complex, composed of A, B and C subunits.</text>
</comment>
<comment type="function">
    <text evidence="7">Allows the formation of correctly charged Gln-tRNA(Gln) through the transamidation of misacylated Glu-tRNA(Gln) in the mitochondria. The reaction takes place in the presence of glutamine and ATP through an activated gamma-phospho-Glu-tRNA(Gln).</text>
</comment>
<dbReference type="PANTHER" id="PTHR11659">
    <property type="entry name" value="GLUTAMYL-TRNA GLN AMIDOTRANSFERASE SUBUNIT B MITOCHONDRIAL AND PROKARYOTIC PET112-RELATED"/>
    <property type="match status" value="1"/>
</dbReference>
<evidence type="ECO:0000256" key="7">
    <source>
        <dbReference type="HAMAP-Rule" id="MF_03147"/>
    </source>
</evidence>
<dbReference type="Pfam" id="PF02637">
    <property type="entry name" value="GatB_Yqey"/>
    <property type="match status" value="1"/>
</dbReference>
<sequence>MRVLWSVRASARHYANNTFIANVLLHRRYYKPWGATIGLELHVQLAAAQKLFSAASAKWDDPPNTNVDFIDAGLPGSMPRLNPECVSLAARAILCLNGQVQPRSSFDRKHYFYSDQPLGYQITQQRHPIGRGGFIELSQADGIDYTKRVRIHQLQLEQDTAKSVHGVYPGYILTDLNRAGVALVEIVSEPDIETATEAVYFVRKMQTLLRHTGVSSCNMEDGSLRCDVNVSVYRGDEDRLSGTRCELKNLNSLKTIRGAIEAEVSRQIELISAGHRVKQETRGFDAHSGKTVLARSKETAPDYRYMPEPDLPAVHISKDWVEHIRSSLPELPEATLSRMTRQYGLLPEDVTTMLGEPGCITFFELAAKGRDPKRVAAWITSEIFGQLSYRAQRLNDSTLTVQQFTGLLDALASNAVTSGQAKLLLIEFMDGDKRTADELIQARGWEVMSDLGRLQDLATQLLGKHPKEAAEYKAGHKRRLNFFVAKIMAATKGQARPQDVSRVLKECLDEK</sequence>
<dbReference type="EMBL" id="JANBUY010000025">
    <property type="protein sequence ID" value="KAJ2867113.1"/>
    <property type="molecule type" value="Genomic_DNA"/>
</dbReference>
<organism evidence="9 10">
    <name type="scientific">Coemansia aciculifera</name>
    <dbReference type="NCBI Taxonomy" id="417176"/>
    <lineage>
        <taxon>Eukaryota</taxon>
        <taxon>Fungi</taxon>
        <taxon>Fungi incertae sedis</taxon>
        <taxon>Zoopagomycota</taxon>
        <taxon>Kickxellomycotina</taxon>
        <taxon>Kickxellomycetes</taxon>
        <taxon>Kickxellales</taxon>
        <taxon>Kickxellaceae</taxon>
        <taxon>Coemansia</taxon>
    </lineage>
</organism>
<reference evidence="9" key="1">
    <citation type="submission" date="2022-07" db="EMBL/GenBank/DDBJ databases">
        <title>Phylogenomic reconstructions and comparative analyses of Kickxellomycotina fungi.</title>
        <authorList>
            <person name="Reynolds N.K."/>
            <person name="Stajich J.E."/>
            <person name="Barry K."/>
            <person name="Grigoriev I.V."/>
            <person name="Crous P."/>
            <person name="Smith M.E."/>
        </authorList>
    </citation>
    <scope>NUCLEOTIDE SEQUENCE</scope>
    <source>
        <strain evidence="9">RSA 476</strain>
    </source>
</reference>
<dbReference type="Pfam" id="PF02934">
    <property type="entry name" value="GatB_N"/>
    <property type="match status" value="1"/>
</dbReference>